<dbReference type="Gene3D" id="3.40.50.10330">
    <property type="entry name" value="Probable inorganic polyphosphate/atp-NAD kinase, domain 1"/>
    <property type="match status" value="1"/>
</dbReference>
<keyword evidence="2" id="KW-0808">Transferase</keyword>
<dbReference type="InterPro" id="IPR017437">
    <property type="entry name" value="ATP-NAD_kinase_PpnK-typ_C"/>
</dbReference>
<name>A0ABR4GUH1_9EURO</name>
<comment type="similarity">
    <text evidence="1">Belongs to the NAD kinase family.</text>
</comment>
<dbReference type="Pfam" id="PF20143">
    <property type="entry name" value="NAD_kinase_C"/>
    <property type="match status" value="1"/>
</dbReference>
<dbReference type="InterPro" id="IPR002504">
    <property type="entry name" value="NADK"/>
</dbReference>
<sequence length="687" mass="75070">MGGPIASLHPLSRADGSASYKCPTTGSNVLGSVNAPIELPGRRDALKPEDATIEVFVKPGTAPGGVGERYIEGILRGALSRIILGREKGYPRRGVVVTLAIVGGNNIGRGASESDTKPAAPARNLPPEAREVQAPSSTSSTSFLPFRTTPSLARHNRNVLSCDLIPRQTIMKALASRPSISGPNMPLAASVGLQNSPSSLSPPEETERRPNTSSSQKLFLDLSNLSNLQLGSYNDRTSSTARLVMQSPCYFHKRFDDAVNLQKVLEEIGDDEWLSHSRLLQTATGVREVSKQLQRRPIKRAVKNVMIVTKARDNSLVHLTRELAEWLLSTPRYGSDLGVNVYVDAKLRHSKRFDAQGLVEKNSAFETKLRYWTPDLCWTSPEKFDLVLTLGGDGTVLFTSWLFQRIVPPVLCFSLGSLGFLTNFEFESYKSHLNAVMGDIGMRVNLRMRFTCTVFRKDRSKGAQADSVEEGEQFEVLNELVIDRGPSPYVSNLELYADNDLLTVVQADGCIFSTPTGSTAYSLSAGGSLIHPDIPGILLTPICPHTLSFRPMVLSDSLLLRIAVPIGSRSTAYCSFDGKGRVELRQGDYVTVEASQYPFPTVVSNNGEWFQSVQRALRWNTRGAVQKSWHSGGDASMDPADDNNEDEEWDIDTDAGYNGTDSGFGPSEDGDTGSNSPMKRQMSLLSM</sequence>
<dbReference type="InterPro" id="IPR017438">
    <property type="entry name" value="ATP-NAD_kinase_N"/>
</dbReference>
<comment type="caution">
    <text evidence="7">The sequence shown here is derived from an EMBL/GenBank/DDBJ whole genome shotgun (WGS) entry which is preliminary data.</text>
</comment>
<dbReference type="Gene3D" id="2.60.200.30">
    <property type="entry name" value="Probable inorganic polyphosphate/atp-NAD kinase, domain 2"/>
    <property type="match status" value="1"/>
</dbReference>
<feature type="compositionally biased region" description="Acidic residues" evidence="6">
    <location>
        <begin position="639"/>
        <end position="653"/>
    </location>
</feature>
<evidence type="ECO:0000256" key="2">
    <source>
        <dbReference type="ARBA" id="ARBA00022679"/>
    </source>
</evidence>
<feature type="compositionally biased region" description="Low complexity" evidence="6">
    <location>
        <begin position="135"/>
        <end position="148"/>
    </location>
</feature>
<dbReference type="PANTHER" id="PTHR20275:SF0">
    <property type="entry name" value="NAD KINASE"/>
    <property type="match status" value="1"/>
</dbReference>
<evidence type="ECO:0000256" key="1">
    <source>
        <dbReference type="ARBA" id="ARBA00010995"/>
    </source>
</evidence>
<dbReference type="PANTHER" id="PTHR20275">
    <property type="entry name" value="NAD KINASE"/>
    <property type="match status" value="1"/>
</dbReference>
<evidence type="ECO:0000256" key="3">
    <source>
        <dbReference type="ARBA" id="ARBA00022777"/>
    </source>
</evidence>
<feature type="region of interest" description="Disordered" evidence="6">
    <location>
        <begin position="108"/>
        <end position="148"/>
    </location>
</feature>
<dbReference type="SUPFAM" id="SSF111331">
    <property type="entry name" value="NAD kinase/diacylglycerol kinase-like"/>
    <property type="match status" value="1"/>
</dbReference>
<keyword evidence="8" id="KW-1185">Reference proteome</keyword>
<dbReference type="EMBL" id="JBFXLT010000167">
    <property type="protein sequence ID" value="KAL2802721.1"/>
    <property type="molecule type" value="Genomic_DNA"/>
</dbReference>
<dbReference type="InterPro" id="IPR027408">
    <property type="entry name" value="PNPase/RNase_PH_dom_sf"/>
</dbReference>
<evidence type="ECO:0000256" key="5">
    <source>
        <dbReference type="ARBA" id="ARBA00023027"/>
    </source>
</evidence>
<feature type="region of interest" description="Disordered" evidence="6">
    <location>
        <begin position="627"/>
        <end position="687"/>
    </location>
</feature>
<evidence type="ECO:0000256" key="6">
    <source>
        <dbReference type="SAM" id="MobiDB-lite"/>
    </source>
</evidence>
<dbReference type="HAMAP" id="MF_00361">
    <property type="entry name" value="NAD_kinase"/>
    <property type="match status" value="1"/>
</dbReference>
<dbReference type="InterPro" id="IPR016064">
    <property type="entry name" value="NAD/diacylglycerol_kinase_sf"/>
</dbReference>
<evidence type="ECO:0000313" key="8">
    <source>
        <dbReference type="Proteomes" id="UP001610334"/>
    </source>
</evidence>
<dbReference type="Proteomes" id="UP001610334">
    <property type="component" value="Unassembled WGS sequence"/>
</dbReference>
<dbReference type="Gene3D" id="3.30.230.70">
    <property type="entry name" value="GHMP Kinase, N-terminal domain"/>
    <property type="match status" value="1"/>
</dbReference>
<dbReference type="Pfam" id="PF01513">
    <property type="entry name" value="NAD_kinase"/>
    <property type="match status" value="1"/>
</dbReference>
<feature type="compositionally biased region" description="Polar residues" evidence="6">
    <location>
        <begin position="672"/>
        <end position="687"/>
    </location>
</feature>
<proteinExistence type="inferred from homology"/>
<gene>
    <name evidence="7" type="ORF">BJX63DRAFT_425861</name>
</gene>
<evidence type="ECO:0000256" key="4">
    <source>
        <dbReference type="ARBA" id="ARBA00022857"/>
    </source>
</evidence>
<evidence type="ECO:0000313" key="7">
    <source>
        <dbReference type="EMBL" id="KAL2802721.1"/>
    </source>
</evidence>
<organism evidence="7 8">
    <name type="scientific">Aspergillus granulosus</name>
    <dbReference type="NCBI Taxonomy" id="176169"/>
    <lineage>
        <taxon>Eukaryota</taxon>
        <taxon>Fungi</taxon>
        <taxon>Dikarya</taxon>
        <taxon>Ascomycota</taxon>
        <taxon>Pezizomycotina</taxon>
        <taxon>Eurotiomycetes</taxon>
        <taxon>Eurotiomycetidae</taxon>
        <taxon>Eurotiales</taxon>
        <taxon>Aspergillaceae</taxon>
        <taxon>Aspergillus</taxon>
        <taxon>Aspergillus subgen. Nidulantes</taxon>
    </lineage>
</organism>
<keyword evidence="4" id="KW-0521">NADP</keyword>
<protein>
    <submittedName>
        <fullName evidence="7">ATP-NAD kinase-like domain-containing protein</fullName>
    </submittedName>
</protein>
<accession>A0ABR4GUH1</accession>
<keyword evidence="3" id="KW-0418">Kinase</keyword>
<reference evidence="7 8" key="1">
    <citation type="submission" date="2024-07" db="EMBL/GenBank/DDBJ databases">
        <title>Section-level genome sequencing and comparative genomics of Aspergillus sections Usti and Cavernicolus.</title>
        <authorList>
            <consortium name="Lawrence Berkeley National Laboratory"/>
            <person name="Nybo J.L."/>
            <person name="Vesth T.C."/>
            <person name="Theobald S."/>
            <person name="Frisvad J.C."/>
            <person name="Larsen T.O."/>
            <person name="Kjaerboelling I."/>
            <person name="Rothschild-Mancinelli K."/>
            <person name="Lyhne E.K."/>
            <person name="Kogle M.E."/>
            <person name="Barry K."/>
            <person name="Clum A."/>
            <person name="Na H."/>
            <person name="Ledsgaard L."/>
            <person name="Lin J."/>
            <person name="Lipzen A."/>
            <person name="Kuo A."/>
            <person name="Riley R."/>
            <person name="Mondo S."/>
            <person name="Labutti K."/>
            <person name="Haridas S."/>
            <person name="Pangalinan J."/>
            <person name="Salamov A.A."/>
            <person name="Simmons B.A."/>
            <person name="Magnuson J.K."/>
            <person name="Chen J."/>
            <person name="Drula E."/>
            <person name="Henrissat B."/>
            <person name="Wiebenga A."/>
            <person name="Lubbers R.J."/>
            <person name="Gomes A.C."/>
            <person name="Makela M.R."/>
            <person name="Stajich J."/>
            <person name="Grigoriev I.V."/>
            <person name="Mortensen U.H."/>
            <person name="De Vries R.P."/>
            <person name="Baker S.E."/>
            <person name="Andersen M.R."/>
        </authorList>
    </citation>
    <scope>NUCLEOTIDE SEQUENCE [LARGE SCALE GENOMIC DNA]</scope>
    <source>
        <strain evidence="7 8">CBS 588.65</strain>
    </source>
</reference>
<feature type="region of interest" description="Disordered" evidence="6">
    <location>
        <begin position="177"/>
        <end position="216"/>
    </location>
</feature>
<keyword evidence="5" id="KW-0520">NAD</keyword>